<sequence>MQAAVGLSALPLHHAAPVTSLRRPSVPSPSLRRRPVAHQEAVVLRRQEELIREEEAVGLAENGKRDKKKCPKKKSSKQEKSGRKEKDKGKNKDKIIVIDDTLSKQEITIAEAENPSEATSDFTYLLIYLLL</sequence>
<reference evidence="2" key="1">
    <citation type="submission" date="2020-01" db="EMBL/GenBank/DDBJ databases">
        <title>Genome sequence of Kobresia littledalei, the first chromosome-level genome in the family Cyperaceae.</title>
        <authorList>
            <person name="Qu G."/>
        </authorList>
    </citation>
    <scope>NUCLEOTIDE SEQUENCE</scope>
    <source>
        <strain evidence="2">C.B.Clarke</strain>
        <tissue evidence="2">Leaf</tissue>
    </source>
</reference>
<gene>
    <name evidence="2" type="ORF">FCM35_KLT16712</name>
</gene>
<evidence type="ECO:0000313" key="2">
    <source>
        <dbReference type="EMBL" id="KAF3339241.1"/>
    </source>
</evidence>
<protein>
    <submittedName>
        <fullName evidence="2">Uncharacterized protein</fullName>
    </submittedName>
</protein>
<feature type="compositionally biased region" description="Basic and acidic residues" evidence="1">
    <location>
        <begin position="76"/>
        <end position="94"/>
    </location>
</feature>
<name>A0A833RHM8_9POAL</name>
<evidence type="ECO:0000313" key="3">
    <source>
        <dbReference type="Proteomes" id="UP000623129"/>
    </source>
</evidence>
<proteinExistence type="predicted"/>
<organism evidence="2 3">
    <name type="scientific">Carex littledalei</name>
    <dbReference type="NCBI Taxonomy" id="544730"/>
    <lineage>
        <taxon>Eukaryota</taxon>
        <taxon>Viridiplantae</taxon>
        <taxon>Streptophyta</taxon>
        <taxon>Embryophyta</taxon>
        <taxon>Tracheophyta</taxon>
        <taxon>Spermatophyta</taxon>
        <taxon>Magnoliopsida</taxon>
        <taxon>Liliopsida</taxon>
        <taxon>Poales</taxon>
        <taxon>Cyperaceae</taxon>
        <taxon>Cyperoideae</taxon>
        <taxon>Cariceae</taxon>
        <taxon>Carex</taxon>
        <taxon>Carex subgen. Euthyceras</taxon>
    </lineage>
</organism>
<dbReference type="Proteomes" id="UP000623129">
    <property type="component" value="Unassembled WGS sequence"/>
</dbReference>
<keyword evidence="3" id="KW-1185">Reference proteome</keyword>
<dbReference type="EMBL" id="SWLB01000004">
    <property type="protein sequence ID" value="KAF3339241.1"/>
    <property type="molecule type" value="Genomic_DNA"/>
</dbReference>
<dbReference type="PANTHER" id="PTHR47477:SF8">
    <property type="entry name" value="TNF RECEPTOR-ASSOCIATED FACTOR HOMOLOG 1A"/>
    <property type="match status" value="1"/>
</dbReference>
<dbReference type="PANTHER" id="PTHR47477">
    <property type="entry name" value="TNF RECEPTOR-ASSOCIATED FACTOR HOMOLOG 1A"/>
    <property type="match status" value="1"/>
</dbReference>
<feature type="region of interest" description="Disordered" evidence="1">
    <location>
        <begin position="56"/>
        <end position="94"/>
    </location>
</feature>
<dbReference type="InterPro" id="IPR055327">
    <property type="entry name" value="TRAF1A/B"/>
</dbReference>
<feature type="region of interest" description="Disordered" evidence="1">
    <location>
        <begin position="1"/>
        <end position="37"/>
    </location>
</feature>
<evidence type="ECO:0000256" key="1">
    <source>
        <dbReference type="SAM" id="MobiDB-lite"/>
    </source>
</evidence>
<comment type="caution">
    <text evidence="2">The sequence shown here is derived from an EMBL/GenBank/DDBJ whole genome shotgun (WGS) entry which is preliminary data.</text>
</comment>
<feature type="compositionally biased region" description="Basic residues" evidence="1">
    <location>
        <begin position="65"/>
        <end position="75"/>
    </location>
</feature>
<feature type="compositionally biased region" description="Low complexity" evidence="1">
    <location>
        <begin position="20"/>
        <end position="30"/>
    </location>
</feature>
<dbReference type="AlphaFoldDB" id="A0A833RHM8"/>
<accession>A0A833RHM8</accession>